<dbReference type="InterPro" id="IPR011701">
    <property type="entry name" value="MFS"/>
</dbReference>
<dbReference type="CDD" id="cd17320">
    <property type="entry name" value="MFS_MdfA_MDR_like"/>
    <property type="match status" value="1"/>
</dbReference>
<proteinExistence type="inferred from homology"/>
<dbReference type="InterPro" id="IPR020846">
    <property type="entry name" value="MFS_dom"/>
</dbReference>
<comment type="similarity">
    <text evidence="2">Belongs to the major facilitator superfamily. Bcr/CmlA family.</text>
</comment>
<gene>
    <name evidence="10" type="ORF">JM658_05380</name>
</gene>
<evidence type="ECO:0000256" key="7">
    <source>
        <dbReference type="ARBA" id="ARBA00023136"/>
    </source>
</evidence>
<dbReference type="Proteomes" id="UP000829517">
    <property type="component" value="Unassembled WGS sequence"/>
</dbReference>
<feature type="transmembrane region" description="Helical" evidence="8">
    <location>
        <begin position="100"/>
        <end position="121"/>
    </location>
</feature>
<dbReference type="InterPro" id="IPR004812">
    <property type="entry name" value="Efflux_drug-R_Bcr/CmlA"/>
</dbReference>
<accession>A0ABS9J1G5</accession>
<feature type="transmembrane region" description="Helical" evidence="8">
    <location>
        <begin position="161"/>
        <end position="183"/>
    </location>
</feature>
<evidence type="ECO:0000259" key="9">
    <source>
        <dbReference type="PROSITE" id="PS50850"/>
    </source>
</evidence>
<sequence>MNKKNETLLILILGLITAIGPLSIDMYLPAFADIAKSLNTDVAKVSLSLSSFFAGLAIGQLMYGPLLERFGRRTPIFIGLIIYMIASIGCAYVDTIFGLILLRFFQAIGSCAGLVGGRAIVRDLYKTKEVARKFSMLMMVVAVSPVIAPTLGSFITTSFNWQFIFITLAGFALVLLGVAAVFLPESAAPNKSFSLKPKTVVRNYINILKDRQFLIFSFGGAIAYAGLYAYLSGSPHLYLEIFNLNEAQYGTVFAIIAAGLFSASQINNIILKKHSEMKIIYIALIAQCVVATLWALVTYFELSNLYITTFLIFSYLFCLGFIFPNASALSLERLGHTAGNASALMGAIQMLMGSVASSMVGIFQNETVFPMIIVMLFSALIASTILLRKKNHIIAAKLKFS</sequence>
<dbReference type="SUPFAM" id="SSF103473">
    <property type="entry name" value="MFS general substrate transporter"/>
    <property type="match status" value="1"/>
</dbReference>
<name>A0ABS9J1G5_9FLAO</name>
<protein>
    <submittedName>
        <fullName evidence="10">Multidrug effflux MFS transporter</fullName>
    </submittedName>
</protein>
<feature type="transmembrane region" description="Helical" evidence="8">
    <location>
        <begin position="75"/>
        <end position="94"/>
    </location>
</feature>
<dbReference type="EMBL" id="JAETXX010000002">
    <property type="protein sequence ID" value="MCF8714256.1"/>
    <property type="molecule type" value="Genomic_DNA"/>
</dbReference>
<feature type="transmembrane region" description="Helical" evidence="8">
    <location>
        <begin position="7"/>
        <end position="30"/>
    </location>
</feature>
<dbReference type="InterPro" id="IPR036259">
    <property type="entry name" value="MFS_trans_sf"/>
</dbReference>
<feature type="transmembrane region" description="Helical" evidence="8">
    <location>
        <begin position="368"/>
        <end position="387"/>
    </location>
</feature>
<evidence type="ECO:0000256" key="1">
    <source>
        <dbReference type="ARBA" id="ARBA00004651"/>
    </source>
</evidence>
<evidence type="ECO:0000313" key="10">
    <source>
        <dbReference type="EMBL" id="MCF8714256.1"/>
    </source>
</evidence>
<feature type="transmembrane region" description="Helical" evidence="8">
    <location>
        <begin position="133"/>
        <end position="155"/>
    </location>
</feature>
<dbReference type="PANTHER" id="PTHR23502:SF132">
    <property type="entry name" value="POLYAMINE TRANSPORTER 2-RELATED"/>
    <property type="match status" value="1"/>
</dbReference>
<reference evidence="10 11" key="1">
    <citation type="submission" date="2021-01" db="EMBL/GenBank/DDBJ databases">
        <title>Genome sequencing of Joostella atrarenae M1-2 (= KCTC 23194).</title>
        <authorList>
            <person name="Zakaria M.R."/>
            <person name="Lam M.Q."/>
            <person name="Chong C.S."/>
        </authorList>
    </citation>
    <scope>NUCLEOTIDE SEQUENCE [LARGE SCALE GENOMIC DNA]</scope>
    <source>
        <strain evidence="10 11">M1-2</strain>
    </source>
</reference>
<dbReference type="PANTHER" id="PTHR23502">
    <property type="entry name" value="MAJOR FACILITATOR SUPERFAMILY"/>
    <property type="match status" value="1"/>
</dbReference>
<dbReference type="Pfam" id="PF07690">
    <property type="entry name" value="MFS_1"/>
    <property type="match status" value="1"/>
</dbReference>
<comment type="subcellular location">
    <subcellularLocation>
        <location evidence="1">Cell membrane</location>
        <topology evidence="1">Multi-pass membrane protein</topology>
    </subcellularLocation>
</comment>
<evidence type="ECO:0000256" key="4">
    <source>
        <dbReference type="ARBA" id="ARBA00022475"/>
    </source>
</evidence>
<keyword evidence="11" id="KW-1185">Reference proteome</keyword>
<evidence type="ECO:0000256" key="2">
    <source>
        <dbReference type="ARBA" id="ARBA00006236"/>
    </source>
</evidence>
<dbReference type="NCBIfam" id="TIGR00710">
    <property type="entry name" value="efflux_Bcr_CflA"/>
    <property type="match status" value="1"/>
</dbReference>
<feature type="transmembrane region" description="Helical" evidence="8">
    <location>
        <begin position="213"/>
        <end position="231"/>
    </location>
</feature>
<organism evidence="10 11">
    <name type="scientific">Joostella atrarenae</name>
    <dbReference type="NCBI Taxonomy" id="679257"/>
    <lineage>
        <taxon>Bacteria</taxon>
        <taxon>Pseudomonadati</taxon>
        <taxon>Bacteroidota</taxon>
        <taxon>Flavobacteriia</taxon>
        <taxon>Flavobacteriales</taxon>
        <taxon>Flavobacteriaceae</taxon>
        <taxon>Joostella</taxon>
    </lineage>
</organism>
<feature type="transmembrane region" description="Helical" evidence="8">
    <location>
        <begin position="343"/>
        <end position="362"/>
    </location>
</feature>
<feature type="transmembrane region" description="Helical" evidence="8">
    <location>
        <begin position="306"/>
        <end position="331"/>
    </location>
</feature>
<dbReference type="PROSITE" id="PS50850">
    <property type="entry name" value="MFS"/>
    <property type="match status" value="1"/>
</dbReference>
<evidence type="ECO:0000256" key="5">
    <source>
        <dbReference type="ARBA" id="ARBA00022692"/>
    </source>
</evidence>
<evidence type="ECO:0000256" key="8">
    <source>
        <dbReference type="SAM" id="Phobius"/>
    </source>
</evidence>
<dbReference type="RefSeq" id="WP_236958217.1">
    <property type="nucleotide sequence ID" value="NZ_JAETXX010000002.1"/>
</dbReference>
<feature type="domain" description="Major facilitator superfamily (MFS) profile" evidence="9">
    <location>
        <begin position="9"/>
        <end position="391"/>
    </location>
</feature>
<feature type="transmembrane region" description="Helical" evidence="8">
    <location>
        <begin position="42"/>
        <end position="63"/>
    </location>
</feature>
<keyword evidence="5 8" id="KW-0812">Transmembrane</keyword>
<comment type="caution">
    <text evidence="10">The sequence shown here is derived from an EMBL/GenBank/DDBJ whole genome shotgun (WGS) entry which is preliminary data.</text>
</comment>
<keyword evidence="6 8" id="KW-1133">Transmembrane helix</keyword>
<keyword evidence="4" id="KW-1003">Cell membrane</keyword>
<keyword evidence="7 8" id="KW-0472">Membrane</keyword>
<evidence type="ECO:0000256" key="6">
    <source>
        <dbReference type="ARBA" id="ARBA00022989"/>
    </source>
</evidence>
<feature type="transmembrane region" description="Helical" evidence="8">
    <location>
        <begin position="251"/>
        <end position="270"/>
    </location>
</feature>
<dbReference type="Gene3D" id="1.20.1720.10">
    <property type="entry name" value="Multidrug resistance protein D"/>
    <property type="match status" value="1"/>
</dbReference>
<evidence type="ECO:0000256" key="3">
    <source>
        <dbReference type="ARBA" id="ARBA00022448"/>
    </source>
</evidence>
<feature type="transmembrane region" description="Helical" evidence="8">
    <location>
        <begin position="279"/>
        <end position="300"/>
    </location>
</feature>
<evidence type="ECO:0000313" key="11">
    <source>
        <dbReference type="Proteomes" id="UP000829517"/>
    </source>
</evidence>
<keyword evidence="3" id="KW-0813">Transport</keyword>